<organism evidence="2 3">
    <name type="scientific">Scytonema hofmannii FACHB-248</name>
    <dbReference type="NCBI Taxonomy" id="1842502"/>
    <lineage>
        <taxon>Bacteria</taxon>
        <taxon>Bacillati</taxon>
        <taxon>Cyanobacteriota</taxon>
        <taxon>Cyanophyceae</taxon>
        <taxon>Nostocales</taxon>
        <taxon>Scytonemataceae</taxon>
        <taxon>Scytonema</taxon>
    </lineage>
</organism>
<accession>A0ABR8GMW6</accession>
<dbReference type="RefSeq" id="WP_029631190.1">
    <property type="nucleotide sequence ID" value="NZ_JACJTA010000008.1"/>
</dbReference>
<feature type="compositionally biased region" description="Polar residues" evidence="1">
    <location>
        <begin position="133"/>
        <end position="149"/>
    </location>
</feature>
<evidence type="ECO:0000313" key="3">
    <source>
        <dbReference type="Proteomes" id="UP000660380"/>
    </source>
</evidence>
<feature type="compositionally biased region" description="Low complexity" evidence="1">
    <location>
        <begin position="17"/>
        <end position="28"/>
    </location>
</feature>
<reference evidence="2 3" key="1">
    <citation type="journal article" date="2020" name="ISME J.">
        <title>Comparative genomics reveals insights into cyanobacterial evolution and habitat adaptation.</title>
        <authorList>
            <person name="Chen M.Y."/>
            <person name="Teng W.K."/>
            <person name="Zhao L."/>
            <person name="Hu C.X."/>
            <person name="Zhou Y.K."/>
            <person name="Han B.P."/>
            <person name="Song L.R."/>
            <person name="Shu W.S."/>
        </authorList>
    </citation>
    <scope>NUCLEOTIDE SEQUENCE [LARGE SCALE GENOMIC DNA]</scope>
    <source>
        <strain evidence="2 3">FACHB-248</strain>
    </source>
</reference>
<evidence type="ECO:0000256" key="1">
    <source>
        <dbReference type="SAM" id="MobiDB-lite"/>
    </source>
</evidence>
<feature type="region of interest" description="Disordered" evidence="1">
    <location>
        <begin position="1"/>
        <end position="44"/>
    </location>
</feature>
<feature type="compositionally biased region" description="Acidic residues" evidence="1">
    <location>
        <begin position="29"/>
        <end position="39"/>
    </location>
</feature>
<proteinExistence type="predicted"/>
<gene>
    <name evidence="2" type="ORF">H6G81_06035</name>
</gene>
<feature type="compositionally biased region" description="Polar residues" evidence="1">
    <location>
        <begin position="1"/>
        <end position="16"/>
    </location>
</feature>
<sequence length="149" mass="16926">MNNQEQESVTNSKASYSNDLNSSNNNSLEDSDETDDYEDNSNSISNPKVYLITIQIYPDEQQAIFSIGIKNAPPIIKNASYQEITQQTIIQQSIQELEVALPKIIEAAEKRKTAINHINQSQERKQVQKRELSNNSHPTESDKQQLSLF</sequence>
<feature type="region of interest" description="Disordered" evidence="1">
    <location>
        <begin position="116"/>
        <end position="149"/>
    </location>
</feature>
<evidence type="ECO:0000313" key="2">
    <source>
        <dbReference type="EMBL" id="MBD2604093.1"/>
    </source>
</evidence>
<dbReference type="Proteomes" id="UP000660380">
    <property type="component" value="Unassembled WGS sequence"/>
</dbReference>
<feature type="compositionally biased region" description="Basic and acidic residues" evidence="1">
    <location>
        <begin position="122"/>
        <end position="132"/>
    </location>
</feature>
<protein>
    <submittedName>
        <fullName evidence="2">Uncharacterized protein</fullName>
    </submittedName>
</protein>
<dbReference type="EMBL" id="JACJTA010000008">
    <property type="protein sequence ID" value="MBD2604093.1"/>
    <property type="molecule type" value="Genomic_DNA"/>
</dbReference>
<name>A0ABR8GMW6_9CYAN</name>
<keyword evidence="3" id="KW-1185">Reference proteome</keyword>
<comment type="caution">
    <text evidence="2">The sequence shown here is derived from an EMBL/GenBank/DDBJ whole genome shotgun (WGS) entry which is preliminary data.</text>
</comment>